<dbReference type="GO" id="GO:0005634">
    <property type="term" value="C:nucleus"/>
    <property type="evidence" value="ECO:0007669"/>
    <property type="project" value="UniProtKB-SubCell"/>
</dbReference>
<dbReference type="GO" id="GO:0003924">
    <property type="term" value="F:GTPase activity"/>
    <property type="evidence" value="ECO:0007669"/>
    <property type="project" value="InterPro"/>
</dbReference>
<dbReference type="InterPro" id="IPR001806">
    <property type="entry name" value="Small_GTPase"/>
</dbReference>
<comment type="subcellular location">
    <subcellularLocation>
        <location evidence="1 10">Nucleus</location>
    </subcellularLocation>
</comment>
<evidence type="ECO:0000256" key="6">
    <source>
        <dbReference type="ARBA" id="ARBA00023134"/>
    </source>
</evidence>
<comment type="function">
    <text evidence="8 10">GTP-binding protein involved in nucleocytoplasmic transport. Required for the import of protein into the nucleus and also for RNA export. Involved in chromatin condensation and control of cell cycle.</text>
</comment>
<sequence>MALQNQQQADYPSFKLVILGDSGTGKTTFLKRHLTGEFEKEHKPTDGVEVDSLDFFTSHGKIRFHCWDTAGQEKLSGLRDGYYIRGQCAIIMFDVTDRFTYNCVPTRHRDLRRVCKDIPIVLCGSKVDVKKRQVKAREVRFKRKNDSLVYYEISTKGNYNLEKPFLYLARKLVEDPKLSFIGPPALAPPEVRIELAAQVEREYELAIAASMPLPDKDDEVEDTLHGLHQSEVVQ</sequence>
<comment type="caution">
    <text evidence="12">The sequence shown here is derived from an EMBL/GenBank/DDBJ whole genome shotgun (WGS) entry which is preliminary data.</text>
</comment>
<dbReference type="Proteomes" id="UP000631114">
    <property type="component" value="Unassembled WGS sequence"/>
</dbReference>
<evidence type="ECO:0000256" key="7">
    <source>
        <dbReference type="ARBA" id="ARBA00023242"/>
    </source>
</evidence>
<keyword evidence="3 10" id="KW-0813">Transport</keyword>
<evidence type="ECO:0000256" key="4">
    <source>
        <dbReference type="ARBA" id="ARBA00022741"/>
    </source>
</evidence>
<evidence type="ECO:0000256" key="5">
    <source>
        <dbReference type="ARBA" id="ARBA00022927"/>
    </source>
</evidence>
<evidence type="ECO:0000313" key="12">
    <source>
        <dbReference type="EMBL" id="KAF9618715.1"/>
    </source>
</evidence>
<dbReference type="OrthoDB" id="2012850at2759"/>
<dbReference type="AlphaFoldDB" id="A0A835M4D8"/>
<dbReference type="Gene3D" id="3.40.50.300">
    <property type="entry name" value="P-loop containing nucleotide triphosphate hydrolases"/>
    <property type="match status" value="1"/>
</dbReference>
<dbReference type="InterPro" id="IPR005225">
    <property type="entry name" value="Small_GTP-bd"/>
</dbReference>
<dbReference type="InterPro" id="IPR002041">
    <property type="entry name" value="Ran_GTPase"/>
</dbReference>
<keyword evidence="4 10" id="KW-0547">Nucleotide-binding</keyword>
<gene>
    <name evidence="12" type="ORF">IFM89_002410</name>
</gene>
<dbReference type="SUPFAM" id="SSF52540">
    <property type="entry name" value="P-loop containing nucleoside triphosphate hydrolases"/>
    <property type="match status" value="1"/>
</dbReference>
<dbReference type="InterPro" id="IPR027417">
    <property type="entry name" value="P-loop_NTPase"/>
</dbReference>
<comment type="similarity">
    <text evidence="2 10">Belongs to the small GTPase superfamily. Ran family.</text>
</comment>
<evidence type="ECO:0000256" key="8">
    <source>
        <dbReference type="ARBA" id="ARBA00024659"/>
    </source>
</evidence>
<evidence type="ECO:0000256" key="9">
    <source>
        <dbReference type="ARBA" id="ARBA00026078"/>
    </source>
</evidence>
<evidence type="ECO:0000256" key="1">
    <source>
        <dbReference type="ARBA" id="ARBA00004123"/>
    </source>
</evidence>
<dbReference type="InterPro" id="IPR025662">
    <property type="entry name" value="Sigma_54_int_dom_ATP-bd_1"/>
</dbReference>
<keyword evidence="5 10" id="KW-0653">Protein transport</keyword>
<dbReference type="GO" id="GO:0005737">
    <property type="term" value="C:cytoplasm"/>
    <property type="evidence" value="ECO:0007669"/>
    <property type="project" value="TreeGrafter"/>
</dbReference>
<dbReference type="SMART" id="SM00175">
    <property type="entry name" value="RAB"/>
    <property type="match status" value="1"/>
</dbReference>
<dbReference type="GO" id="GO:0000054">
    <property type="term" value="P:ribosomal subunit export from nucleus"/>
    <property type="evidence" value="ECO:0007669"/>
    <property type="project" value="TreeGrafter"/>
</dbReference>
<dbReference type="GO" id="GO:0006606">
    <property type="term" value="P:protein import into nucleus"/>
    <property type="evidence" value="ECO:0007669"/>
    <property type="project" value="TreeGrafter"/>
</dbReference>
<dbReference type="PROSITE" id="PS00675">
    <property type="entry name" value="SIGMA54_INTERACT_1"/>
    <property type="match status" value="1"/>
</dbReference>
<dbReference type="SMART" id="SM00174">
    <property type="entry name" value="RHO"/>
    <property type="match status" value="1"/>
</dbReference>
<evidence type="ECO:0000256" key="10">
    <source>
        <dbReference type="RuleBase" id="RU363057"/>
    </source>
</evidence>
<dbReference type="CDD" id="cd00877">
    <property type="entry name" value="Ran"/>
    <property type="match status" value="1"/>
</dbReference>
<dbReference type="PANTHER" id="PTHR24071:SF33">
    <property type="entry name" value="GTP-BINDING NUCLEAR PROTEIN RAN-1"/>
    <property type="match status" value="1"/>
</dbReference>
<accession>A0A835M4D8</accession>
<dbReference type="Pfam" id="PF00071">
    <property type="entry name" value="Ras"/>
    <property type="match status" value="1"/>
</dbReference>
<dbReference type="PROSITE" id="PS51418">
    <property type="entry name" value="RAN"/>
    <property type="match status" value="1"/>
</dbReference>
<dbReference type="EMBL" id="JADFTS010000002">
    <property type="protein sequence ID" value="KAF9618715.1"/>
    <property type="molecule type" value="Genomic_DNA"/>
</dbReference>
<proteinExistence type="inferred from homology"/>
<name>A0A835M4D8_9MAGN</name>
<protein>
    <recommendedName>
        <fullName evidence="10">GTP-binding nuclear protein</fullName>
    </recommendedName>
</protein>
<evidence type="ECO:0000256" key="11">
    <source>
        <dbReference type="SAM" id="MobiDB-lite"/>
    </source>
</evidence>
<feature type="region of interest" description="Disordered" evidence="11">
    <location>
        <begin position="214"/>
        <end position="234"/>
    </location>
</feature>
<organism evidence="12 13">
    <name type="scientific">Coptis chinensis</name>
    <dbReference type="NCBI Taxonomy" id="261450"/>
    <lineage>
        <taxon>Eukaryota</taxon>
        <taxon>Viridiplantae</taxon>
        <taxon>Streptophyta</taxon>
        <taxon>Embryophyta</taxon>
        <taxon>Tracheophyta</taxon>
        <taxon>Spermatophyta</taxon>
        <taxon>Magnoliopsida</taxon>
        <taxon>Ranunculales</taxon>
        <taxon>Ranunculaceae</taxon>
        <taxon>Coptidoideae</taxon>
        <taxon>Coptis</taxon>
    </lineage>
</organism>
<dbReference type="PROSITE" id="PS51421">
    <property type="entry name" value="RAS"/>
    <property type="match status" value="1"/>
</dbReference>
<dbReference type="NCBIfam" id="TIGR00231">
    <property type="entry name" value="small_GTP"/>
    <property type="match status" value="1"/>
</dbReference>
<dbReference type="PROSITE" id="PS51419">
    <property type="entry name" value="RAB"/>
    <property type="match status" value="1"/>
</dbReference>
<dbReference type="PANTHER" id="PTHR24071">
    <property type="entry name" value="RAN GTPASE"/>
    <property type="match status" value="1"/>
</dbReference>
<evidence type="ECO:0000313" key="13">
    <source>
        <dbReference type="Proteomes" id="UP000631114"/>
    </source>
</evidence>
<dbReference type="SMART" id="SM00173">
    <property type="entry name" value="RAS"/>
    <property type="match status" value="1"/>
</dbReference>
<comment type="subunit">
    <text evidence="9">Found in a nuclear export complex with RanGTP, exportin and pre-miRNA.</text>
</comment>
<keyword evidence="7 10" id="KW-0539">Nucleus</keyword>
<dbReference type="FunFam" id="3.40.50.300:FF:000369">
    <property type="entry name" value="GTP-binding nuclear protein"/>
    <property type="match status" value="1"/>
</dbReference>
<keyword evidence="13" id="KW-1185">Reference proteome</keyword>
<evidence type="ECO:0000256" key="2">
    <source>
        <dbReference type="ARBA" id="ARBA00008028"/>
    </source>
</evidence>
<keyword evidence="6 10" id="KW-0342">GTP-binding</keyword>
<dbReference type="PRINTS" id="PR00627">
    <property type="entry name" value="GTPRANTC4"/>
</dbReference>
<reference evidence="12 13" key="1">
    <citation type="submission" date="2020-10" db="EMBL/GenBank/DDBJ databases">
        <title>The Coptis chinensis genome and diversification of protoberbering-type alkaloids.</title>
        <authorList>
            <person name="Wang B."/>
            <person name="Shu S."/>
            <person name="Song C."/>
            <person name="Liu Y."/>
        </authorList>
    </citation>
    <scope>NUCLEOTIDE SEQUENCE [LARGE SCALE GENOMIC DNA]</scope>
    <source>
        <strain evidence="12">HL-2020</strain>
        <tissue evidence="12">Leaf</tissue>
    </source>
</reference>
<dbReference type="SMART" id="SM00176">
    <property type="entry name" value="RAN"/>
    <property type="match status" value="1"/>
</dbReference>
<dbReference type="GO" id="GO:0005525">
    <property type="term" value="F:GTP binding"/>
    <property type="evidence" value="ECO:0007669"/>
    <property type="project" value="UniProtKB-KW"/>
</dbReference>
<evidence type="ECO:0000256" key="3">
    <source>
        <dbReference type="ARBA" id="ARBA00022448"/>
    </source>
</evidence>